<dbReference type="InterPro" id="IPR013766">
    <property type="entry name" value="Thioredoxin_domain"/>
</dbReference>
<dbReference type="Proteomes" id="UP000242415">
    <property type="component" value="Unassembled WGS sequence"/>
</dbReference>
<evidence type="ECO:0000256" key="1">
    <source>
        <dbReference type="ARBA" id="ARBA00004196"/>
    </source>
</evidence>
<accession>A0A1H3HBZ3</accession>
<evidence type="ECO:0000256" key="2">
    <source>
        <dbReference type="ARBA" id="ARBA00022748"/>
    </source>
</evidence>
<dbReference type="Pfam" id="PF00578">
    <property type="entry name" value="AhpC-TSA"/>
    <property type="match status" value="1"/>
</dbReference>
<keyword evidence="9" id="KW-0413">Isomerase</keyword>
<keyword evidence="2" id="KW-0201">Cytochrome c-type biogenesis</keyword>
<dbReference type="GO" id="GO:0030313">
    <property type="term" value="C:cell envelope"/>
    <property type="evidence" value="ECO:0007669"/>
    <property type="project" value="UniProtKB-SubCell"/>
</dbReference>
<protein>
    <submittedName>
        <fullName evidence="9">Thiol-disulfide isomerase or thioredoxin</fullName>
    </submittedName>
</protein>
<keyword evidence="7" id="KW-0732">Signal</keyword>
<dbReference type="PANTHER" id="PTHR42852:SF6">
    <property type="entry name" value="THIOL:DISULFIDE INTERCHANGE PROTEIN DSBE"/>
    <property type="match status" value="1"/>
</dbReference>
<dbReference type="RefSeq" id="WP_091551369.1">
    <property type="nucleotide sequence ID" value="NZ_FNPH01000001.1"/>
</dbReference>
<evidence type="ECO:0000256" key="6">
    <source>
        <dbReference type="SAM" id="MobiDB-lite"/>
    </source>
</evidence>
<dbReference type="CDD" id="cd02966">
    <property type="entry name" value="TlpA_like_family"/>
    <property type="match status" value="1"/>
</dbReference>
<keyword evidence="3" id="KW-0735">Signal-anchor</keyword>
<dbReference type="InterPro" id="IPR017937">
    <property type="entry name" value="Thioredoxin_CS"/>
</dbReference>
<evidence type="ECO:0000313" key="9">
    <source>
        <dbReference type="EMBL" id="SDY12870.1"/>
    </source>
</evidence>
<feature type="signal peptide" evidence="7">
    <location>
        <begin position="1"/>
        <end position="23"/>
    </location>
</feature>
<gene>
    <name evidence="9" type="ORF">SAMN05444365_101765</name>
</gene>
<keyword evidence="4" id="KW-1015">Disulfide bond</keyword>
<dbReference type="SUPFAM" id="SSF52833">
    <property type="entry name" value="Thioredoxin-like"/>
    <property type="match status" value="1"/>
</dbReference>
<dbReference type="PROSITE" id="PS00194">
    <property type="entry name" value="THIOREDOXIN_1"/>
    <property type="match status" value="1"/>
</dbReference>
<evidence type="ECO:0000256" key="7">
    <source>
        <dbReference type="SAM" id="SignalP"/>
    </source>
</evidence>
<dbReference type="EMBL" id="FNPH01000001">
    <property type="protein sequence ID" value="SDY12870.1"/>
    <property type="molecule type" value="Genomic_DNA"/>
</dbReference>
<dbReference type="PANTHER" id="PTHR42852">
    <property type="entry name" value="THIOL:DISULFIDE INTERCHANGE PROTEIN DSBE"/>
    <property type="match status" value="1"/>
</dbReference>
<dbReference type="GO" id="GO:0016853">
    <property type="term" value="F:isomerase activity"/>
    <property type="evidence" value="ECO:0007669"/>
    <property type="project" value="UniProtKB-KW"/>
</dbReference>
<evidence type="ECO:0000256" key="4">
    <source>
        <dbReference type="ARBA" id="ARBA00023157"/>
    </source>
</evidence>
<sequence>MTRRVAWLLAPLLLLAACTPSDGGDAAGASRAPSPFADCAALTTPPGSTPPGFTPPGSTPPGSGGPSAAPPSRSPGSSAASTDPGVAASPGPTNAASSATGGAGETLPRIELPCFTGGQPVRIGAIRGPAVINVWASWCGPCRKELPAFQRLARRAPETLHVIGVNNRDSREAAQSIGDVTFPNLFDPDERLRTELGLAWLPLTLFVDDQGRIRHVDASGALDDAELAALVQRHLGVAVPA</sequence>
<evidence type="ECO:0000313" key="10">
    <source>
        <dbReference type="Proteomes" id="UP000242415"/>
    </source>
</evidence>
<dbReference type="InterPro" id="IPR000866">
    <property type="entry name" value="AhpC/TSA"/>
</dbReference>
<feature type="compositionally biased region" description="Low complexity" evidence="6">
    <location>
        <begin position="22"/>
        <end position="46"/>
    </location>
</feature>
<keyword evidence="3" id="KW-0812">Transmembrane</keyword>
<feature type="domain" description="Thioredoxin" evidence="8">
    <location>
        <begin position="101"/>
        <end position="236"/>
    </location>
</feature>
<dbReference type="STRING" id="405436.SAMN05444365_101765"/>
<evidence type="ECO:0000259" key="8">
    <source>
        <dbReference type="PROSITE" id="PS51352"/>
    </source>
</evidence>
<dbReference type="AlphaFoldDB" id="A0A1H3HBZ3"/>
<dbReference type="PROSITE" id="PS51257">
    <property type="entry name" value="PROKAR_LIPOPROTEIN"/>
    <property type="match status" value="1"/>
</dbReference>
<proteinExistence type="predicted"/>
<feature type="compositionally biased region" description="Pro residues" evidence="6">
    <location>
        <begin position="47"/>
        <end position="59"/>
    </location>
</feature>
<comment type="subcellular location">
    <subcellularLocation>
        <location evidence="1">Cell envelope</location>
    </subcellularLocation>
</comment>
<name>A0A1H3HBZ3_9ACTN</name>
<keyword evidence="10" id="KW-1185">Reference proteome</keyword>
<dbReference type="Gene3D" id="3.40.30.10">
    <property type="entry name" value="Glutaredoxin"/>
    <property type="match status" value="1"/>
</dbReference>
<evidence type="ECO:0000256" key="3">
    <source>
        <dbReference type="ARBA" id="ARBA00022968"/>
    </source>
</evidence>
<evidence type="ECO:0000256" key="5">
    <source>
        <dbReference type="ARBA" id="ARBA00023284"/>
    </source>
</evidence>
<dbReference type="PROSITE" id="PS51352">
    <property type="entry name" value="THIOREDOXIN_2"/>
    <property type="match status" value="1"/>
</dbReference>
<organism evidence="9 10">
    <name type="scientific">Micromonospora pattaloongensis</name>
    <dbReference type="NCBI Taxonomy" id="405436"/>
    <lineage>
        <taxon>Bacteria</taxon>
        <taxon>Bacillati</taxon>
        <taxon>Actinomycetota</taxon>
        <taxon>Actinomycetes</taxon>
        <taxon>Micromonosporales</taxon>
        <taxon>Micromonosporaceae</taxon>
        <taxon>Micromonospora</taxon>
    </lineage>
</organism>
<dbReference type="InterPro" id="IPR036249">
    <property type="entry name" value="Thioredoxin-like_sf"/>
</dbReference>
<feature type="compositionally biased region" description="Low complexity" evidence="6">
    <location>
        <begin position="91"/>
        <end position="100"/>
    </location>
</feature>
<dbReference type="GO" id="GO:0017004">
    <property type="term" value="P:cytochrome complex assembly"/>
    <property type="evidence" value="ECO:0007669"/>
    <property type="project" value="UniProtKB-KW"/>
</dbReference>
<reference evidence="10" key="1">
    <citation type="submission" date="2016-10" db="EMBL/GenBank/DDBJ databases">
        <authorList>
            <person name="Varghese N."/>
            <person name="Submissions S."/>
        </authorList>
    </citation>
    <scope>NUCLEOTIDE SEQUENCE [LARGE SCALE GENOMIC DNA]</scope>
    <source>
        <strain evidence="10">DSM 45245</strain>
    </source>
</reference>
<dbReference type="GO" id="GO:0016491">
    <property type="term" value="F:oxidoreductase activity"/>
    <property type="evidence" value="ECO:0007669"/>
    <property type="project" value="InterPro"/>
</dbReference>
<dbReference type="InterPro" id="IPR050553">
    <property type="entry name" value="Thioredoxin_ResA/DsbE_sf"/>
</dbReference>
<dbReference type="OrthoDB" id="9796554at2"/>
<keyword evidence="5" id="KW-0676">Redox-active center</keyword>
<feature type="chain" id="PRO_5038397446" evidence="7">
    <location>
        <begin position="24"/>
        <end position="241"/>
    </location>
</feature>
<feature type="region of interest" description="Disordered" evidence="6">
    <location>
        <begin position="22"/>
        <end position="103"/>
    </location>
</feature>
<dbReference type="GO" id="GO:0016209">
    <property type="term" value="F:antioxidant activity"/>
    <property type="evidence" value="ECO:0007669"/>
    <property type="project" value="InterPro"/>
</dbReference>